<keyword evidence="2 4" id="KW-0863">Zinc-finger</keyword>
<dbReference type="Proteomes" id="UP001152803">
    <property type="component" value="Unassembled WGS sequence"/>
</dbReference>
<feature type="domain" description="BED-type" evidence="5">
    <location>
        <begin position="12"/>
        <end position="74"/>
    </location>
</feature>
<proteinExistence type="predicted"/>
<evidence type="ECO:0000256" key="4">
    <source>
        <dbReference type="PROSITE-ProRule" id="PRU00027"/>
    </source>
</evidence>
<accession>A0A9Q1DZ93</accession>
<organism evidence="6 7">
    <name type="scientific">Conger conger</name>
    <name type="common">Conger eel</name>
    <name type="synonym">Muraena conger</name>
    <dbReference type="NCBI Taxonomy" id="82655"/>
    <lineage>
        <taxon>Eukaryota</taxon>
        <taxon>Metazoa</taxon>
        <taxon>Chordata</taxon>
        <taxon>Craniata</taxon>
        <taxon>Vertebrata</taxon>
        <taxon>Euteleostomi</taxon>
        <taxon>Actinopterygii</taxon>
        <taxon>Neopterygii</taxon>
        <taxon>Teleostei</taxon>
        <taxon>Anguilliformes</taxon>
        <taxon>Congridae</taxon>
        <taxon>Conger</taxon>
    </lineage>
</organism>
<dbReference type="OrthoDB" id="8772022at2759"/>
<dbReference type="SUPFAM" id="SSF140996">
    <property type="entry name" value="Hermes dimerisation domain"/>
    <property type="match status" value="1"/>
</dbReference>
<name>A0A9Q1DZ93_CONCO</name>
<evidence type="ECO:0000259" key="5">
    <source>
        <dbReference type="PROSITE" id="PS50808"/>
    </source>
</evidence>
<keyword evidence="1" id="KW-0479">Metal-binding</keyword>
<keyword evidence="3" id="KW-0862">Zinc</keyword>
<comment type="caution">
    <text evidence="6">The sequence shown here is derived from an EMBL/GenBank/DDBJ whole genome shotgun (WGS) entry which is preliminary data.</text>
</comment>
<evidence type="ECO:0000256" key="3">
    <source>
        <dbReference type="ARBA" id="ARBA00022833"/>
    </source>
</evidence>
<evidence type="ECO:0000313" key="7">
    <source>
        <dbReference type="Proteomes" id="UP001152803"/>
    </source>
</evidence>
<reference evidence="6" key="1">
    <citation type="journal article" date="2023" name="Science">
        <title>Genome structures resolve the early diversification of teleost fishes.</title>
        <authorList>
            <person name="Parey E."/>
            <person name="Louis A."/>
            <person name="Montfort J."/>
            <person name="Bouchez O."/>
            <person name="Roques C."/>
            <person name="Iampietro C."/>
            <person name="Lluch J."/>
            <person name="Castinel A."/>
            <person name="Donnadieu C."/>
            <person name="Desvignes T."/>
            <person name="Floi Bucao C."/>
            <person name="Jouanno E."/>
            <person name="Wen M."/>
            <person name="Mejri S."/>
            <person name="Dirks R."/>
            <person name="Jansen H."/>
            <person name="Henkel C."/>
            <person name="Chen W.J."/>
            <person name="Zahm M."/>
            <person name="Cabau C."/>
            <person name="Klopp C."/>
            <person name="Thompson A.W."/>
            <person name="Robinson-Rechavi M."/>
            <person name="Braasch I."/>
            <person name="Lecointre G."/>
            <person name="Bobe J."/>
            <person name="Postlethwait J.H."/>
            <person name="Berthelot C."/>
            <person name="Roest Crollius H."/>
            <person name="Guiguen Y."/>
        </authorList>
    </citation>
    <scope>NUCLEOTIDE SEQUENCE</scope>
    <source>
        <strain evidence="6">Concon-B</strain>
    </source>
</reference>
<dbReference type="EMBL" id="JAFJMO010000002">
    <property type="protein sequence ID" value="KAJ8284591.1"/>
    <property type="molecule type" value="Genomic_DNA"/>
</dbReference>
<gene>
    <name evidence="6" type="ORF">COCON_G00034410</name>
</gene>
<dbReference type="SUPFAM" id="SSF53098">
    <property type="entry name" value="Ribonuclease H-like"/>
    <property type="match status" value="1"/>
</dbReference>
<dbReference type="InterPro" id="IPR003656">
    <property type="entry name" value="Znf_BED"/>
</dbReference>
<dbReference type="GO" id="GO:0008270">
    <property type="term" value="F:zinc ion binding"/>
    <property type="evidence" value="ECO:0007669"/>
    <property type="project" value="UniProtKB-KW"/>
</dbReference>
<evidence type="ECO:0000256" key="2">
    <source>
        <dbReference type="ARBA" id="ARBA00022771"/>
    </source>
</evidence>
<protein>
    <recommendedName>
        <fullName evidence="5">BED-type domain-containing protein</fullName>
    </recommendedName>
</protein>
<dbReference type="InterPro" id="IPR012337">
    <property type="entry name" value="RNaseH-like_sf"/>
</dbReference>
<evidence type="ECO:0000256" key="1">
    <source>
        <dbReference type="ARBA" id="ARBA00022723"/>
    </source>
</evidence>
<dbReference type="PANTHER" id="PTHR47501:SF7">
    <property type="entry name" value="TRANSPOSASE"/>
    <property type="match status" value="1"/>
</dbReference>
<dbReference type="PANTHER" id="PTHR47501">
    <property type="entry name" value="TRANSPOSASE-RELATED"/>
    <property type="match status" value="1"/>
</dbReference>
<dbReference type="AlphaFoldDB" id="A0A9Q1DZ93"/>
<dbReference type="GO" id="GO:0003677">
    <property type="term" value="F:DNA binding"/>
    <property type="evidence" value="ECO:0007669"/>
    <property type="project" value="InterPro"/>
</dbReference>
<sequence>MEGEASGPAGENNDRHPWPYLKEMFNFLGDKGSSYLMECILCLPKITEILAFKNSPSNLKKHVERKHTHHVQRYTELTSSKLKRKWSEMETPSTSGQTSLFDSKQTSIDKAVMKYVVQGLQPFSLVEQEPFIEFVRELQPNSSIISRPTLCSMIDIAAKEMKKRVTEAMRGVDHVATTTDCWSIRRQSFIGVTAHWIDPESLNRCSAALASKQLRGSNTFDELASALNDIHSEFEIQGKIVGTTTDNGSNFFKEFQVLGENENGQSVGGCDVGLPGNEDNYEENEEVEFIDVTALLNEDDGSHYQLPKHHRCACHLLNLLLHPNARRWNSLFLAVERLLRIVTAKGGATGRSICTDLQVPMFNRTELVFLMEYATAMSPVAQAVNILLADTNTHMGWLLPTINQLIVKLDGIKLSLKYCQPLVDALKLGIENRFSHMLRNPELIAASILLPKFKMEWTKDKATIQMGIEYIKEHIEECSLQQGEANKSDQVEDKYSSSLKSFHTQEHSKQLEGYLASSADNALQHRRTCLQPQKNKPGFSQF</sequence>
<keyword evidence="7" id="KW-1185">Reference proteome</keyword>
<evidence type="ECO:0000313" key="6">
    <source>
        <dbReference type="EMBL" id="KAJ8284591.1"/>
    </source>
</evidence>
<dbReference type="PROSITE" id="PS50808">
    <property type="entry name" value="ZF_BED"/>
    <property type="match status" value="1"/>
</dbReference>